<feature type="domain" description="HTH araC/xylS-type" evidence="4">
    <location>
        <begin position="196"/>
        <end position="277"/>
    </location>
</feature>
<dbReference type="Proteomes" id="UP000503540">
    <property type="component" value="Chromosome"/>
</dbReference>
<proteinExistence type="predicted"/>
<keyword evidence="6" id="KW-1185">Reference proteome</keyword>
<gene>
    <name evidence="5" type="ORF">F5544_00210</name>
</gene>
<sequence>MPMLSTANTDSVRCTTSSDSTWEWALARPHPSLSPGVRGYRGFRLDLGRERQRWDAPDGLVSLWLFNDELTVFLADGGYRGRLVGHAMSGLRTGVRVARHLGYLEGVEVLLEPWAAYSLCAVPMDQLVNRLVRPEEILGSRVRILAERIADSPSWADRFAHLDTALLGWLEHGPPCAPQVESAWRALAATGGMTPIRRLVHESGWGWRQLDSRFREQIGLSPKTAARVLRLRRALHRLDATGDAAGTAAVCGFSDQAHLCREMRAMAGRTPRRYLAERATATTAPAWDRDSGAATVTVSDV</sequence>
<organism evidence="5 6">
    <name type="scientific">Nocardia arthritidis</name>
    <dbReference type="NCBI Taxonomy" id="228602"/>
    <lineage>
        <taxon>Bacteria</taxon>
        <taxon>Bacillati</taxon>
        <taxon>Actinomycetota</taxon>
        <taxon>Actinomycetes</taxon>
        <taxon>Mycobacteriales</taxon>
        <taxon>Nocardiaceae</taxon>
        <taxon>Nocardia</taxon>
    </lineage>
</organism>
<evidence type="ECO:0000259" key="4">
    <source>
        <dbReference type="PROSITE" id="PS01124"/>
    </source>
</evidence>
<dbReference type="AlphaFoldDB" id="A0A6G9Y4F2"/>
<keyword evidence="3" id="KW-0804">Transcription</keyword>
<accession>A0A6G9Y4F2</accession>
<keyword evidence="1" id="KW-0805">Transcription regulation</keyword>
<dbReference type="GO" id="GO:0003700">
    <property type="term" value="F:DNA-binding transcription factor activity"/>
    <property type="evidence" value="ECO:0007669"/>
    <property type="project" value="InterPro"/>
</dbReference>
<dbReference type="Pfam" id="PF12833">
    <property type="entry name" value="HTH_18"/>
    <property type="match status" value="1"/>
</dbReference>
<evidence type="ECO:0000313" key="5">
    <source>
        <dbReference type="EMBL" id="QIS07977.1"/>
    </source>
</evidence>
<dbReference type="Gene3D" id="1.10.10.60">
    <property type="entry name" value="Homeodomain-like"/>
    <property type="match status" value="1"/>
</dbReference>
<dbReference type="PANTHER" id="PTHR46796">
    <property type="entry name" value="HTH-TYPE TRANSCRIPTIONAL ACTIVATOR RHAS-RELATED"/>
    <property type="match status" value="1"/>
</dbReference>
<dbReference type="InterPro" id="IPR050204">
    <property type="entry name" value="AraC_XylS_family_regulators"/>
</dbReference>
<dbReference type="KEGG" id="nah:F5544_00210"/>
<evidence type="ECO:0000313" key="6">
    <source>
        <dbReference type="Proteomes" id="UP000503540"/>
    </source>
</evidence>
<dbReference type="InterPro" id="IPR018060">
    <property type="entry name" value="HTH_AraC"/>
</dbReference>
<reference evidence="5 6" key="1">
    <citation type="journal article" date="2019" name="ACS Chem. Biol.">
        <title>Identification and Mobilization of a Cryptic Antibiotic Biosynthesis Gene Locus from a Human-Pathogenic Nocardia Isolate.</title>
        <authorList>
            <person name="Herisse M."/>
            <person name="Ishida K."/>
            <person name="Porter J.L."/>
            <person name="Howden B."/>
            <person name="Hertweck C."/>
            <person name="Stinear T.P."/>
            <person name="Pidot S.J."/>
        </authorList>
    </citation>
    <scope>NUCLEOTIDE SEQUENCE [LARGE SCALE GENOMIC DNA]</scope>
    <source>
        <strain evidence="5 6">AUSMDU00012717</strain>
    </source>
</reference>
<keyword evidence="2" id="KW-0238">DNA-binding</keyword>
<dbReference type="GO" id="GO:0043565">
    <property type="term" value="F:sequence-specific DNA binding"/>
    <property type="evidence" value="ECO:0007669"/>
    <property type="project" value="InterPro"/>
</dbReference>
<dbReference type="EMBL" id="CP046172">
    <property type="protein sequence ID" value="QIS07977.1"/>
    <property type="molecule type" value="Genomic_DNA"/>
</dbReference>
<evidence type="ECO:0000256" key="1">
    <source>
        <dbReference type="ARBA" id="ARBA00023015"/>
    </source>
</evidence>
<evidence type="ECO:0000256" key="2">
    <source>
        <dbReference type="ARBA" id="ARBA00023125"/>
    </source>
</evidence>
<evidence type="ECO:0000256" key="3">
    <source>
        <dbReference type="ARBA" id="ARBA00023163"/>
    </source>
</evidence>
<protein>
    <submittedName>
        <fullName evidence="5">Helix-turn-helix domain-containing protein</fullName>
    </submittedName>
</protein>
<dbReference type="SMART" id="SM00342">
    <property type="entry name" value="HTH_ARAC"/>
    <property type="match status" value="1"/>
</dbReference>
<name>A0A6G9Y4F2_9NOCA</name>
<dbReference type="PROSITE" id="PS01124">
    <property type="entry name" value="HTH_ARAC_FAMILY_2"/>
    <property type="match status" value="1"/>
</dbReference>
<dbReference type="PANTHER" id="PTHR46796:SF15">
    <property type="entry name" value="BLL1074 PROTEIN"/>
    <property type="match status" value="1"/>
</dbReference>